<name>A0ABQ1MNP2_9BACT</name>
<dbReference type="GO" id="GO:0016740">
    <property type="term" value="F:transferase activity"/>
    <property type="evidence" value="ECO:0007669"/>
    <property type="project" value="UniProtKB-KW"/>
</dbReference>
<evidence type="ECO:0000256" key="3">
    <source>
        <dbReference type="ARBA" id="ARBA00022679"/>
    </source>
</evidence>
<dbReference type="PANTHER" id="PTHR43630:SF1">
    <property type="entry name" value="POLY-BETA-1,6-N-ACETYL-D-GLUCOSAMINE SYNTHASE"/>
    <property type="match status" value="1"/>
</dbReference>
<dbReference type="CDD" id="cd00761">
    <property type="entry name" value="Glyco_tranf_GTA_type"/>
    <property type="match status" value="1"/>
</dbReference>
<protein>
    <submittedName>
        <fullName evidence="5">Glycosyl transferase family A</fullName>
    </submittedName>
</protein>
<dbReference type="RefSeq" id="WP_188464763.1">
    <property type="nucleotide sequence ID" value="NZ_BAABHU010000009.1"/>
</dbReference>
<dbReference type="InterPro" id="IPR029044">
    <property type="entry name" value="Nucleotide-diphossugar_trans"/>
</dbReference>
<reference evidence="6" key="1">
    <citation type="journal article" date="2019" name="Int. J. Syst. Evol. Microbiol.">
        <title>The Global Catalogue of Microorganisms (GCM) 10K type strain sequencing project: providing services to taxonomists for standard genome sequencing and annotation.</title>
        <authorList>
            <consortium name="The Broad Institute Genomics Platform"/>
            <consortium name="The Broad Institute Genome Sequencing Center for Infectious Disease"/>
            <person name="Wu L."/>
            <person name="Ma J."/>
        </authorList>
    </citation>
    <scope>NUCLEOTIDE SEQUENCE [LARGE SCALE GENOMIC DNA]</scope>
    <source>
        <strain evidence="6">CGMCC 1.10832</strain>
    </source>
</reference>
<proteinExistence type="inferred from homology"/>
<keyword evidence="6" id="KW-1185">Reference proteome</keyword>
<evidence type="ECO:0000256" key="2">
    <source>
        <dbReference type="ARBA" id="ARBA00022676"/>
    </source>
</evidence>
<evidence type="ECO:0000256" key="1">
    <source>
        <dbReference type="ARBA" id="ARBA00006739"/>
    </source>
</evidence>
<evidence type="ECO:0000313" key="5">
    <source>
        <dbReference type="EMBL" id="GGC41850.1"/>
    </source>
</evidence>
<dbReference type="InterPro" id="IPR001173">
    <property type="entry name" value="Glyco_trans_2-like"/>
</dbReference>
<dbReference type="Gene3D" id="3.90.550.10">
    <property type="entry name" value="Spore Coat Polysaccharide Biosynthesis Protein SpsA, Chain A"/>
    <property type="match status" value="1"/>
</dbReference>
<keyword evidence="2" id="KW-0328">Glycosyltransferase</keyword>
<keyword evidence="3 5" id="KW-0808">Transferase</keyword>
<dbReference type="PANTHER" id="PTHR43630">
    <property type="entry name" value="POLY-BETA-1,6-N-ACETYL-D-GLUCOSAMINE SYNTHASE"/>
    <property type="match status" value="1"/>
</dbReference>
<evidence type="ECO:0000313" key="6">
    <source>
        <dbReference type="Proteomes" id="UP000636010"/>
    </source>
</evidence>
<dbReference type="SUPFAM" id="SSF53448">
    <property type="entry name" value="Nucleotide-diphospho-sugar transferases"/>
    <property type="match status" value="1"/>
</dbReference>
<organism evidence="5 6">
    <name type="scientific">Marivirga lumbricoides</name>
    <dbReference type="NCBI Taxonomy" id="1046115"/>
    <lineage>
        <taxon>Bacteria</taxon>
        <taxon>Pseudomonadati</taxon>
        <taxon>Bacteroidota</taxon>
        <taxon>Cytophagia</taxon>
        <taxon>Cytophagales</taxon>
        <taxon>Marivirgaceae</taxon>
        <taxon>Marivirga</taxon>
    </lineage>
</organism>
<dbReference type="EMBL" id="BMEC01000009">
    <property type="protein sequence ID" value="GGC41850.1"/>
    <property type="molecule type" value="Genomic_DNA"/>
</dbReference>
<comment type="caution">
    <text evidence="5">The sequence shown here is derived from an EMBL/GenBank/DDBJ whole genome shotgun (WGS) entry which is preliminary data.</text>
</comment>
<gene>
    <name evidence="5" type="ORF">GCM10011506_29270</name>
</gene>
<accession>A0ABQ1MNP2</accession>
<evidence type="ECO:0000259" key="4">
    <source>
        <dbReference type="Pfam" id="PF00535"/>
    </source>
</evidence>
<comment type="similarity">
    <text evidence="1">Belongs to the glycosyltransferase 2 family.</text>
</comment>
<dbReference type="Pfam" id="PF00535">
    <property type="entry name" value="Glycos_transf_2"/>
    <property type="match status" value="1"/>
</dbReference>
<sequence length="303" mass="35358">MRFFKNPIWINDDLLQIENYDSLNENIFTSINDRLIKITSKKPQVSIIISAWNEELNIIRCIDSLSKLQTEIPFEIIVVNNNSTDRTQESIDKLQVRKFFQPIQGCGPARQLGQEEALGKYILLADADCLYPPKWLNLMIAKLKRNNVVCVYGRYSFIADTKLLRFKLSIYEFLKDIIAEFRQWKRPYLNAYGISMGYLKEAGLKAGYIQHKTWGDDGRLAFDMMKYGKIKQVKAGNARVWTGYRSLMRDGSISKAFLTRIIKELQRFGTYFRKEKDHDTKTSKNTPHSLEENLKALKNKIKF</sequence>
<feature type="domain" description="Glycosyltransferase 2-like" evidence="4">
    <location>
        <begin position="46"/>
        <end position="195"/>
    </location>
</feature>
<dbReference type="Proteomes" id="UP000636010">
    <property type="component" value="Unassembled WGS sequence"/>
</dbReference>